<organism evidence="1 2">
    <name type="scientific">Paenibacillus dendrobii</name>
    <dbReference type="NCBI Taxonomy" id="2691084"/>
    <lineage>
        <taxon>Bacteria</taxon>
        <taxon>Bacillati</taxon>
        <taxon>Bacillota</taxon>
        <taxon>Bacilli</taxon>
        <taxon>Bacillales</taxon>
        <taxon>Paenibacillaceae</taxon>
        <taxon>Paenibacillus</taxon>
    </lineage>
</organism>
<dbReference type="RefSeq" id="WP_160496942.1">
    <property type="nucleotide sequence ID" value="NZ_WUBI01000001.1"/>
</dbReference>
<reference evidence="1 2" key="1">
    <citation type="submission" date="2019-12" db="EMBL/GenBank/DDBJ databases">
        <title>Paenibacillus sp. nov., an endophytic bacterium isolated from the stem of Dendrobium.</title>
        <authorList>
            <person name="Zhao R."/>
        </authorList>
    </citation>
    <scope>NUCLEOTIDE SEQUENCE [LARGE SCALE GENOMIC DNA]</scope>
    <source>
        <strain evidence="1 2">HJL G12</strain>
    </source>
</reference>
<proteinExistence type="predicted"/>
<comment type="caution">
    <text evidence="1">The sequence shown here is derived from an EMBL/GenBank/DDBJ whole genome shotgun (WGS) entry which is preliminary data.</text>
</comment>
<protein>
    <submittedName>
        <fullName evidence="1">Uncharacterized protein</fullName>
    </submittedName>
</protein>
<accession>A0A7X3IGC4</accession>
<keyword evidence="2" id="KW-1185">Reference proteome</keyword>
<evidence type="ECO:0000313" key="2">
    <source>
        <dbReference type="Proteomes" id="UP000460318"/>
    </source>
</evidence>
<name>A0A7X3IGC4_9BACL</name>
<sequence>MKNIKAFLIGLGFGIIAVGMLPFLFAASLNESTEAYHQAENAGKGEIIAAEITRTGYERKEQ</sequence>
<gene>
    <name evidence="1" type="ORF">GRF59_07285</name>
</gene>
<dbReference type="EMBL" id="WUBI01000001">
    <property type="protein sequence ID" value="MWV43434.1"/>
    <property type="molecule type" value="Genomic_DNA"/>
</dbReference>
<dbReference type="Proteomes" id="UP000460318">
    <property type="component" value="Unassembled WGS sequence"/>
</dbReference>
<dbReference type="AlphaFoldDB" id="A0A7X3IGC4"/>
<evidence type="ECO:0000313" key="1">
    <source>
        <dbReference type="EMBL" id="MWV43434.1"/>
    </source>
</evidence>